<keyword evidence="1" id="KW-1133">Transmembrane helix</keyword>
<feature type="chain" id="PRO_5033993959" evidence="2">
    <location>
        <begin position="25"/>
        <end position="626"/>
    </location>
</feature>
<comment type="caution">
    <text evidence="3">The sequence shown here is derived from an EMBL/GenBank/DDBJ whole genome shotgun (WGS) entry which is preliminary data.</text>
</comment>
<accession>A0A8H5SYF9</accession>
<feature type="transmembrane region" description="Helical" evidence="1">
    <location>
        <begin position="488"/>
        <end position="506"/>
    </location>
</feature>
<keyword evidence="1" id="KW-0472">Membrane</keyword>
<dbReference type="AlphaFoldDB" id="A0A8H5SYF9"/>
<evidence type="ECO:0000256" key="1">
    <source>
        <dbReference type="SAM" id="Phobius"/>
    </source>
</evidence>
<evidence type="ECO:0000313" key="4">
    <source>
        <dbReference type="Proteomes" id="UP000572754"/>
    </source>
</evidence>
<keyword evidence="1" id="KW-0812">Transmembrane</keyword>
<organism evidence="3 4">
    <name type="scientific">Fusarium circinatum</name>
    <name type="common">Pitch canker fungus</name>
    <name type="synonym">Gibberella circinata</name>
    <dbReference type="NCBI Taxonomy" id="48490"/>
    <lineage>
        <taxon>Eukaryota</taxon>
        <taxon>Fungi</taxon>
        <taxon>Dikarya</taxon>
        <taxon>Ascomycota</taxon>
        <taxon>Pezizomycotina</taxon>
        <taxon>Sordariomycetes</taxon>
        <taxon>Hypocreomycetidae</taxon>
        <taxon>Hypocreales</taxon>
        <taxon>Nectriaceae</taxon>
        <taxon>Fusarium</taxon>
        <taxon>Fusarium fujikuroi species complex</taxon>
    </lineage>
</organism>
<reference evidence="3 4" key="2">
    <citation type="submission" date="2020-05" db="EMBL/GenBank/DDBJ databases">
        <title>Identification and distribution of gene clusters putatively required for synthesis of sphingolipid metabolism inhibitors in phylogenetically diverse species of the filamentous fungus Fusarium.</title>
        <authorList>
            <person name="Kim H.-S."/>
            <person name="Busman M."/>
            <person name="Brown D.W."/>
            <person name="Divon H."/>
            <person name="Uhlig S."/>
            <person name="Proctor R.H."/>
        </authorList>
    </citation>
    <scope>NUCLEOTIDE SEQUENCE [LARGE SCALE GENOMIC DNA]</scope>
    <source>
        <strain evidence="3 4">NRRL 25331</strain>
    </source>
</reference>
<feature type="transmembrane region" description="Helical" evidence="1">
    <location>
        <begin position="352"/>
        <end position="376"/>
    </location>
</feature>
<dbReference type="GO" id="GO:0016787">
    <property type="term" value="F:hydrolase activity"/>
    <property type="evidence" value="ECO:0007669"/>
    <property type="project" value="UniProtKB-KW"/>
</dbReference>
<dbReference type="EMBL" id="JAAQPE010000558">
    <property type="protein sequence ID" value="KAF5659219.1"/>
    <property type="molecule type" value="Genomic_DNA"/>
</dbReference>
<dbReference type="Proteomes" id="UP000572754">
    <property type="component" value="Unassembled WGS sequence"/>
</dbReference>
<reference evidence="4" key="1">
    <citation type="journal article" date="2020" name="BMC Genomics">
        <title>Correction to: Identification and distribution of gene clusters required for synthesis of sphingolipid metabolism inhibitors in diverse species of the filamentous fungus Fusarium.</title>
        <authorList>
            <person name="Kim H.S."/>
            <person name="Lohmar J.M."/>
            <person name="Busman M."/>
            <person name="Brown D.W."/>
            <person name="Naumann T.A."/>
            <person name="Divon H.H."/>
            <person name="Lysoe E."/>
            <person name="Uhlig S."/>
            <person name="Proctor R.H."/>
        </authorList>
    </citation>
    <scope>NUCLEOTIDE SEQUENCE [LARGE SCALE GENOMIC DNA]</scope>
    <source>
        <strain evidence="4">NRRL 25331</strain>
    </source>
</reference>
<evidence type="ECO:0000313" key="3">
    <source>
        <dbReference type="EMBL" id="KAF5659219.1"/>
    </source>
</evidence>
<proteinExistence type="predicted"/>
<feature type="signal peptide" evidence="2">
    <location>
        <begin position="1"/>
        <end position="24"/>
    </location>
</feature>
<feature type="transmembrane region" description="Helical" evidence="1">
    <location>
        <begin position="586"/>
        <end position="607"/>
    </location>
</feature>
<keyword evidence="4" id="KW-1185">Reference proteome</keyword>
<feature type="transmembrane region" description="Helical" evidence="1">
    <location>
        <begin position="135"/>
        <end position="153"/>
    </location>
</feature>
<keyword evidence="3" id="KW-0378">Hydrolase</keyword>
<feature type="transmembrane region" description="Helical" evidence="1">
    <location>
        <begin position="450"/>
        <end position="468"/>
    </location>
</feature>
<name>A0A8H5SYF9_FUSCI</name>
<evidence type="ECO:0000256" key="2">
    <source>
        <dbReference type="SAM" id="SignalP"/>
    </source>
</evidence>
<feature type="transmembrane region" description="Helical" evidence="1">
    <location>
        <begin position="518"/>
        <end position="540"/>
    </location>
</feature>
<protein>
    <submittedName>
        <fullName evidence="3">Glycoside hydrolase family 3</fullName>
    </submittedName>
</protein>
<keyword evidence="2" id="KW-0732">Signal</keyword>
<sequence length="626" mass="70128">MLPRVISYFLKLLIYAQFATVASSYSDKACCIRAREANAFVSPNNGSTTPMDNLVCGQIYNESSPAAPDAYVTYNFCKSECSGWGVSSVDNADQWAGPIVQFILPSVIFSMNIPRGFEFVSSQWLDILVLGDRLGWQRVVLSLLITFPALLFVAADTIIWVMTIMCMAGPMMVAGLHEALLDFKILRALKRRTYIPERAANASRVSEGIPLDPIGHNPVRDNVERTDGLRDKAELLVAVLAGNLQLNTYENWPDNLALISKALLATGRRRSNAMASLPARTPQDLLDSDSEYLLAEDEINQHYPSLSEQLKRLMTAQSAFGAIVGAAVVFYLGAFIYTILDLLGDKSNQDAAISLAFGVEWMIIVHVAIVNGFLLASNNPSPATMLIGRRLSTLKPLKRVLLPPIYDGILQPVFMWRRGVNKMQWLEKSRAWRRGDVEFMNDVQIKKMEYLGWIILPTIMLISLRPAAGAVVAWQTPPRGWGCRSLCFVTYAGFQMVLTPLYFIITRRTKQRTFIQRVTHWLLVLVFNAMVLLSLFTSIATTLMQIIGVFRNCFCYMNSGMWLNLTNTIVNVASDTKDRRNSSDGWIVMGGVATAFMPACSFFGWWFQMNIRVSFDDAIKDIDELF</sequence>
<gene>
    <name evidence="3" type="ORF">FCIRC_12585</name>
</gene>
<feature type="transmembrane region" description="Helical" evidence="1">
    <location>
        <begin position="319"/>
        <end position="340"/>
    </location>
</feature>